<evidence type="ECO:0000313" key="2">
    <source>
        <dbReference type="EMBL" id="KAK5175707.1"/>
    </source>
</evidence>
<reference evidence="2 3" key="1">
    <citation type="submission" date="2023-08" db="EMBL/GenBank/DDBJ databases">
        <title>Black Yeasts Isolated from many extreme environments.</title>
        <authorList>
            <person name="Coleine C."/>
            <person name="Stajich J.E."/>
            <person name="Selbmann L."/>
        </authorList>
    </citation>
    <scope>NUCLEOTIDE SEQUENCE [LARGE SCALE GENOMIC DNA]</scope>
    <source>
        <strain evidence="2 3">CCFEE 5935</strain>
    </source>
</reference>
<evidence type="ECO:0000256" key="1">
    <source>
        <dbReference type="SAM" id="SignalP"/>
    </source>
</evidence>
<proteinExistence type="predicted"/>
<evidence type="ECO:0000313" key="3">
    <source>
        <dbReference type="Proteomes" id="UP001337655"/>
    </source>
</evidence>
<dbReference type="EMBL" id="JAVRRT010000001">
    <property type="protein sequence ID" value="KAK5175707.1"/>
    <property type="molecule type" value="Genomic_DNA"/>
</dbReference>
<comment type="caution">
    <text evidence="2">The sequence shown here is derived from an EMBL/GenBank/DDBJ whole genome shotgun (WGS) entry which is preliminary data.</text>
</comment>
<dbReference type="RefSeq" id="XP_064664345.1">
    <property type="nucleotide sequence ID" value="XM_064798111.1"/>
</dbReference>
<dbReference type="AlphaFoldDB" id="A0AAV9PSB0"/>
<keyword evidence="3" id="KW-1185">Reference proteome</keyword>
<keyword evidence="1" id="KW-0732">Signal</keyword>
<feature type="chain" id="PRO_5043664768" evidence="1">
    <location>
        <begin position="20"/>
        <end position="140"/>
    </location>
</feature>
<gene>
    <name evidence="2" type="ORF">LTR77_000846</name>
</gene>
<dbReference type="GeneID" id="89922196"/>
<name>A0AAV9PSB0_9PEZI</name>
<accession>A0AAV9PSB0</accession>
<feature type="signal peptide" evidence="1">
    <location>
        <begin position="1"/>
        <end position="19"/>
    </location>
</feature>
<protein>
    <submittedName>
        <fullName evidence="2">Uncharacterized protein</fullName>
    </submittedName>
</protein>
<sequence>MKPTAILAAALSLASSTLAAPTSRPVLQSKIQTLEIQILNIVNDIVQSSSTLQSDYSAGILQFNDLANELQGPLPCAPFVPGRPSTKKQAITALQSSQEGLMMLSLDLQDPELKAKKGDFHGDVCVALDWYAAVSEFVGV</sequence>
<organism evidence="2 3">
    <name type="scientific">Saxophila tyrrhenica</name>
    <dbReference type="NCBI Taxonomy" id="1690608"/>
    <lineage>
        <taxon>Eukaryota</taxon>
        <taxon>Fungi</taxon>
        <taxon>Dikarya</taxon>
        <taxon>Ascomycota</taxon>
        <taxon>Pezizomycotina</taxon>
        <taxon>Dothideomycetes</taxon>
        <taxon>Dothideomycetidae</taxon>
        <taxon>Mycosphaerellales</taxon>
        <taxon>Extremaceae</taxon>
        <taxon>Saxophila</taxon>
    </lineage>
</organism>
<dbReference type="Proteomes" id="UP001337655">
    <property type="component" value="Unassembled WGS sequence"/>
</dbReference>